<dbReference type="EMBL" id="AY596297">
    <property type="protein sequence ID" value="AAV47143.1"/>
    <property type="molecule type" value="Genomic_DNA"/>
</dbReference>
<reference evidence="3 5" key="2">
    <citation type="submission" date="2019-04" db="EMBL/GenBank/DDBJ databases">
        <title>Methylomes of two halophilic Archaea, Haloarcula marismortui and Haloferax mediterranei.</title>
        <authorList>
            <person name="DasSarma S."/>
            <person name="DasSarma P."/>
            <person name="DasSarma S."/>
            <person name="Fomenkov A."/>
            <person name="Vincze T."/>
            <person name="Anton B.P."/>
            <person name="Roberts R.J."/>
        </authorList>
    </citation>
    <scope>NUCLEOTIDE SEQUENCE [LARGE SCALE GENOMIC DNA]</scope>
    <source>
        <strain evidence="3 5">ATCC 43049</strain>
    </source>
</reference>
<dbReference type="eggNOG" id="arCOG10424">
    <property type="taxonomic scope" value="Archaea"/>
</dbReference>
<dbReference type="EMBL" id="CP039138">
    <property type="protein sequence ID" value="QCP91848.1"/>
    <property type="molecule type" value="Genomic_DNA"/>
</dbReference>
<accession>Q5V010</accession>
<protein>
    <submittedName>
        <fullName evidence="3">DUF4065 domain-containing protein</fullName>
    </submittedName>
</protein>
<evidence type="ECO:0000313" key="4">
    <source>
        <dbReference type="Proteomes" id="UP000001169"/>
    </source>
</evidence>
<dbReference type="Proteomes" id="UP000001169">
    <property type="component" value="Chromosome I"/>
</dbReference>
<dbReference type="AlphaFoldDB" id="Q5V010"/>
<reference evidence="2 4" key="1">
    <citation type="journal article" date="2004" name="Genome Res.">
        <title>Genome sequence of Haloarcula marismortui: a halophilic archaeon from the Dead Sea.</title>
        <authorList>
            <person name="Baliga N.S."/>
            <person name="Bonneau R."/>
            <person name="Facciotti M.T."/>
            <person name="Pan M."/>
            <person name="Glusman G."/>
            <person name="Deutsch E.W."/>
            <person name="Shannon P."/>
            <person name="Chiu Y."/>
            <person name="Weng R.S."/>
            <person name="Gan R.R."/>
            <person name="Hung P."/>
            <person name="Date S.V."/>
            <person name="Marcotte E."/>
            <person name="Hood L."/>
            <person name="Ng W.V."/>
        </authorList>
    </citation>
    <scope>NUCLEOTIDE SEQUENCE [LARGE SCALE GENOMIC DNA]</scope>
    <source>
        <strain evidence="2">ATCC 43049</strain>
        <strain evidence="4">ATCC 43049 / DSM 3752 / JCM 8966 / VKM B-1809</strain>
    </source>
</reference>
<keyword evidence="4" id="KW-1185">Reference proteome</keyword>
<evidence type="ECO:0000313" key="2">
    <source>
        <dbReference type="EMBL" id="AAV47143.1"/>
    </source>
</evidence>
<organism evidence="2 4">
    <name type="scientific">Haloarcula marismortui (strain ATCC 43049 / DSM 3752 / JCM 8966 / VKM B-1809)</name>
    <name type="common">Halobacterium marismortui</name>
    <dbReference type="NCBI Taxonomy" id="272569"/>
    <lineage>
        <taxon>Archaea</taxon>
        <taxon>Methanobacteriati</taxon>
        <taxon>Methanobacteriota</taxon>
        <taxon>Stenosarchaea group</taxon>
        <taxon>Halobacteria</taxon>
        <taxon>Halobacteriales</taxon>
        <taxon>Haloarculaceae</taxon>
        <taxon>Haloarcula</taxon>
    </lineage>
</organism>
<name>Q5V010_HALMA</name>
<sequence length="177" mass="20756">MSVEESGSDVGSDKDPPVSLQEVIKAFLQTHQFLHQYRLQKLIYLAELMYREKHEGRPLTEAEYKPYMYGAYSEDVDDTLSELRGDPEVKAENQHRYRNSKTTYKGEIEDLDIPSDVEDLVEVVTNMTRRMSSDDLAQWSKSTYLFDETDYNDEMEFEKYLSAIREGEVEPDWKKIS</sequence>
<feature type="domain" description="Antitoxin SocA-like Panacea" evidence="1">
    <location>
        <begin position="39"/>
        <end position="141"/>
    </location>
</feature>
<dbReference type="InterPro" id="IPR025272">
    <property type="entry name" value="SocA_Panacea"/>
</dbReference>
<evidence type="ECO:0000313" key="3">
    <source>
        <dbReference type="EMBL" id="QCP91848.1"/>
    </source>
</evidence>
<dbReference type="KEGG" id="hma:rrnAC2319"/>
<evidence type="ECO:0000313" key="5">
    <source>
        <dbReference type="Proteomes" id="UP000298722"/>
    </source>
</evidence>
<dbReference type="EnsemblBacteria" id="AAV47143">
    <property type="protein sequence ID" value="AAV47143"/>
    <property type="gene ID" value="rrnAC2319"/>
</dbReference>
<dbReference type="HOGENOM" id="CLU_1514574_0_0_2"/>
<gene>
    <name evidence="2" type="ordered locus">rrnAC2319</name>
    <name evidence="3" type="ORF">E6P14_13660</name>
</gene>
<dbReference type="PATRIC" id="fig|272569.17.peg.2944"/>
<proteinExistence type="predicted"/>
<dbReference type="Pfam" id="PF13274">
    <property type="entry name" value="SocA_Panacea"/>
    <property type="match status" value="1"/>
</dbReference>
<dbReference type="Proteomes" id="UP000298722">
    <property type="component" value="Chromosome"/>
</dbReference>
<evidence type="ECO:0000259" key="1">
    <source>
        <dbReference type="Pfam" id="PF13274"/>
    </source>
</evidence>
<dbReference type="RefSeq" id="WP_011224150.1">
    <property type="nucleotide sequence ID" value="NC_006396.1"/>
</dbReference>
<dbReference type="GeneID" id="40153222"/>
<dbReference type="PaxDb" id="272569-rrnAC2319"/>